<protein>
    <recommendedName>
        <fullName evidence="5">Tetratricopeptide repeat protein</fullName>
    </recommendedName>
</protein>
<gene>
    <name evidence="3" type="ORF">Adu01nite_44750</name>
</gene>
<evidence type="ECO:0000256" key="1">
    <source>
        <dbReference type="SAM" id="MobiDB-lite"/>
    </source>
</evidence>
<dbReference type="InterPro" id="IPR011990">
    <property type="entry name" value="TPR-like_helical_dom_sf"/>
</dbReference>
<evidence type="ECO:0008006" key="5">
    <source>
        <dbReference type="Google" id="ProtNLM"/>
    </source>
</evidence>
<proteinExistence type="predicted"/>
<keyword evidence="4" id="KW-1185">Reference proteome</keyword>
<name>A0ABQ3YZW5_9ACTN</name>
<keyword evidence="2" id="KW-0472">Membrane</keyword>
<dbReference type="SUPFAM" id="SSF48452">
    <property type="entry name" value="TPR-like"/>
    <property type="match status" value="1"/>
</dbReference>
<dbReference type="Gene3D" id="1.25.40.10">
    <property type="entry name" value="Tetratricopeptide repeat domain"/>
    <property type="match status" value="1"/>
</dbReference>
<keyword evidence="2" id="KW-1133">Transmembrane helix</keyword>
<dbReference type="Proteomes" id="UP000637628">
    <property type="component" value="Unassembled WGS sequence"/>
</dbReference>
<evidence type="ECO:0000313" key="3">
    <source>
        <dbReference type="EMBL" id="GIE03125.1"/>
    </source>
</evidence>
<feature type="transmembrane region" description="Helical" evidence="2">
    <location>
        <begin position="269"/>
        <end position="290"/>
    </location>
</feature>
<feature type="compositionally biased region" description="Low complexity" evidence="1">
    <location>
        <begin position="352"/>
        <end position="361"/>
    </location>
</feature>
<keyword evidence="2" id="KW-0812">Transmembrane</keyword>
<evidence type="ECO:0000256" key="2">
    <source>
        <dbReference type="SAM" id="Phobius"/>
    </source>
</evidence>
<comment type="caution">
    <text evidence="3">The sequence shown here is derived from an EMBL/GenBank/DDBJ whole genome shotgun (WGS) entry which is preliminary data.</text>
</comment>
<accession>A0ABQ3YZW5</accession>
<feature type="region of interest" description="Disordered" evidence="1">
    <location>
        <begin position="338"/>
        <end position="361"/>
    </location>
</feature>
<feature type="region of interest" description="Disordered" evidence="1">
    <location>
        <begin position="465"/>
        <end position="492"/>
    </location>
</feature>
<organism evidence="3 4">
    <name type="scientific">Paractinoplanes durhamensis</name>
    <dbReference type="NCBI Taxonomy" id="113563"/>
    <lineage>
        <taxon>Bacteria</taxon>
        <taxon>Bacillati</taxon>
        <taxon>Actinomycetota</taxon>
        <taxon>Actinomycetes</taxon>
        <taxon>Micromonosporales</taxon>
        <taxon>Micromonosporaceae</taxon>
        <taxon>Paractinoplanes</taxon>
    </lineage>
</organism>
<sequence length="492" mass="49333">MLESPAYPQARQQAQAAADAGDLDGARVLLEIAVDAGRPRLADGDPELLETMRRLAGLHLRADDPMAARRLLEEALAAGHRMGDTDPLAVMLAHDLGATAEQLANRHEARTQFARVAEFGPAALGEDHWAVTRARSYLSSGESVPSASAVTAPVFTAASFAEPPPLPPPAGPPVAVPPLPGPPVAVPPLPGPAVAVPPLPGPAVAVPPLPGPAFAVPPLPGPVASPAAESPSGEPWSASVDPAWSVSGASWPAAAPPVEGGTAAGGRVWLPWVLSGLAVVVVLVVIAVVLRPVLSDTPAALTATSAPGAAATLPASRGLGAAPAPSSVAASVSAPASKAASASPTPTPASPKPSRTSAAATVRTRIASPANGSTVPWPFDAKFTVSTADVAATSTVVALSVCVAGLCYLDGKLDIISGQAAPYTIHLGSTKPEGTGVAWQVRLDRLAESSYDKLVKDRNAAIADGSWGDTASTPKSALNSTPLSTVTVTKQP</sequence>
<dbReference type="RefSeq" id="WP_203728850.1">
    <property type="nucleotide sequence ID" value="NZ_BAAATX010000010.1"/>
</dbReference>
<reference evidence="3 4" key="1">
    <citation type="submission" date="2021-01" db="EMBL/GenBank/DDBJ databases">
        <title>Whole genome shotgun sequence of Actinoplanes durhamensis NBRC 14914.</title>
        <authorList>
            <person name="Komaki H."/>
            <person name="Tamura T."/>
        </authorList>
    </citation>
    <scope>NUCLEOTIDE SEQUENCE [LARGE SCALE GENOMIC DNA]</scope>
    <source>
        <strain evidence="3 4">NBRC 14914</strain>
    </source>
</reference>
<evidence type="ECO:0000313" key="4">
    <source>
        <dbReference type="Proteomes" id="UP000637628"/>
    </source>
</evidence>
<dbReference type="EMBL" id="BOML01000036">
    <property type="protein sequence ID" value="GIE03125.1"/>
    <property type="molecule type" value="Genomic_DNA"/>
</dbReference>
<feature type="compositionally biased region" description="Polar residues" evidence="1">
    <location>
        <begin position="469"/>
        <end position="492"/>
    </location>
</feature>